<dbReference type="EMBL" id="KY629563">
    <property type="protein sequence ID" value="ARK07545.1"/>
    <property type="molecule type" value="Genomic_DNA"/>
</dbReference>
<gene>
    <name evidence="1" type="ORF">LAV_00170</name>
</gene>
<proteinExistence type="predicted"/>
<keyword evidence="2" id="KW-1185">Reference proteome</keyword>
<dbReference type="Pfam" id="PF26092">
    <property type="entry name" value="T4_Y16D"/>
    <property type="match status" value="1"/>
</dbReference>
<organism evidence="1 2">
    <name type="scientific">Sphingobium phage Lacusarx</name>
    <dbReference type="NCBI Taxonomy" id="1980139"/>
    <lineage>
        <taxon>Viruses</taxon>
        <taxon>Duplodnaviria</taxon>
        <taxon>Heunggongvirae</taxon>
        <taxon>Uroviricota</taxon>
        <taxon>Caudoviricetes</taxon>
        <taxon>Lacusarxvirus</taxon>
        <taxon>Lacusarxvirus lacusarx</taxon>
    </lineage>
</organism>
<dbReference type="OrthoDB" id="39253at10239"/>
<name>A0A1W6DXB7_9CAUD</name>
<dbReference type="InterPro" id="IPR058630">
    <property type="entry name" value="T4_Y16D"/>
</dbReference>
<protein>
    <submittedName>
        <fullName evidence="1">Uncharacterized protein</fullName>
    </submittedName>
</protein>
<evidence type="ECO:0000313" key="1">
    <source>
        <dbReference type="EMBL" id="ARK07545.1"/>
    </source>
</evidence>
<dbReference type="Proteomes" id="UP000223906">
    <property type="component" value="Segment"/>
</dbReference>
<sequence>MAEIVVAAAVRHGTLTISAPPPARHYSLIHPFYDLTQKRITPDNQGFLTNTGRFVGRAEALQIALAANQPLIDHPSRNDRELYSEDLW</sequence>
<evidence type="ECO:0000313" key="2">
    <source>
        <dbReference type="Proteomes" id="UP000223906"/>
    </source>
</evidence>
<reference evidence="1 2" key="1">
    <citation type="submission" date="2017-02" db="EMBL/GenBank/DDBJ databases">
        <title>The first characterized phage against a member of the ecologically important #sphingomonads reveals high dissimilarity against all other known phages.</title>
        <authorList>
            <person name="Nielsen T.K."/>
            <person name="Carstens A.B."/>
            <person name="Kot W."/>
            <person name="Lametsch R."/>
            <person name="Neve H."/>
            <person name="Hansen L.H."/>
        </authorList>
    </citation>
    <scope>NUCLEOTIDE SEQUENCE [LARGE SCALE GENOMIC DNA]</scope>
</reference>
<accession>A0A1W6DXB7</accession>